<name>A0ABY2QLN7_9SPHN</name>
<dbReference type="RefSeq" id="WP_046409950.1">
    <property type="nucleotide sequence ID" value="NZ_SSTI01000002.1"/>
</dbReference>
<evidence type="ECO:0000313" key="2">
    <source>
        <dbReference type="EMBL" id="THG41630.1"/>
    </source>
</evidence>
<proteinExistence type="predicted"/>
<dbReference type="EMBL" id="SSTI01000002">
    <property type="protein sequence ID" value="THG41630.1"/>
    <property type="molecule type" value="Genomic_DNA"/>
</dbReference>
<comment type="caution">
    <text evidence="2">The sequence shown here is derived from an EMBL/GenBank/DDBJ whole genome shotgun (WGS) entry which is preliminary data.</text>
</comment>
<protein>
    <submittedName>
        <fullName evidence="2">DUF1467 family protein</fullName>
    </submittedName>
</protein>
<evidence type="ECO:0000256" key="1">
    <source>
        <dbReference type="SAM" id="Phobius"/>
    </source>
</evidence>
<accession>A0ABY2QLN7</accession>
<sequence>MNWTSALAIYILFWAFSVFLVLPFGVRTSAEAGEEHVPGQADSAPHQFAAGRTALRVTIVATVLFALFFANYLYGWITPDMVDMTKYGIGTSTVD</sequence>
<gene>
    <name evidence="2" type="ORF">E5988_03775</name>
</gene>
<organism evidence="2 3">
    <name type="scientific">Sphingomonas olei</name>
    <dbReference type="NCBI Taxonomy" id="1886787"/>
    <lineage>
        <taxon>Bacteria</taxon>
        <taxon>Pseudomonadati</taxon>
        <taxon>Pseudomonadota</taxon>
        <taxon>Alphaproteobacteria</taxon>
        <taxon>Sphingomonadales</taxon>
        <taxon>Sphingomonadaceae</taxon>
        <taxon>Sphingomonas</taxon>
    </lineage>
</organism>
<keyword evidence="1" id="KW-0812">Transmembrane</keyword>
<dbReference type="Proteomes" id="UP000308038">
    <property type="component" value="Unassembled WGS sequence"/>
</dbReference>
<keyword evidence="3" id="KW-1185">Reference proteome</keyword>
<feature type="transmembrane region" description="Helical" evidence="1">
    <location>
        <begin position="6"/>
        <end position="26"/>
    </location>
</feature>
<dbReference type="Pfam" id="PF07330">
    <property type="entry name" value="DUF1467"/>
    <property type="match status" value="1"/>
</dbReference>
<reference evidence="2 3" key="1">
    <citation type="submission" date="2019-04" db="EMBL/GenBank/DDBJ databases">
        <title>Microbes associate with the intestines of laboratory mice.</title>
        <authorList>
            <person name="Navarre W."/>
            <person name="Wong E."/>
            <person name="Huang K.C."/>
            <person name="Tropini C."/>
            <person name="Ng K."/>
            <person name="Yu B."/>
        </authorList>
    </citation>
    <scope>NUCLEOTIDE SEQUENCE [LARGE SCALE GENOMIC DNA]</scope>
    <source>
        <strain evidence="2 3">NM83_B4-11</strain>
    </source>
</reference>
<dbReference type="InterPro" id="IPR009935">
    <property type="entry name" value="DUF1467"/>
</dbReference>
<feature type="transmembrane region" description="Helical" evidence="1">
    <location>
        <begin position="57"/>
        <end position="77"/>
    </location>
</feature>
<evidence type="ECO:0000313" key="3">
    <source>
        <dbReference type="Proteomes" id="UP000308038"/>
    </source>
</evidence>
<keyword evidence="1" id="KW-1133">Transmembrane helix</keyword>
<keyword evidence="1" id="KW-0472">Membrane</keyword>